<reference evidence="2 3" key="1">
    <citation type="journal article" date="2018" name="BMC Genomics">
        <title>Genomic comparison of Trypanosoma conorhini and Trypanosoma rangeli to Trypanosoma cruzi strains of high and low virulence.</title>
        <authorList>
            <person name="Bradwell K.R."/>
            <person name="Koparde V.N."/>
            <person name="Matveyev A.V."/>
            <person name="Serrano M.G."/>
            <person name="Alves J.M."/>
            <person name="Parikh H."/>
            <person name="Huang B."/>
            <person name="Lee V."/>
            <person name="Espinosa-Alvarez O."/>
            <person name="Ortiz P.A."/>
            <person name="Costa-Martins A.G."/>
            <person name="Teixeira M.M."/>
            <person name="Buck G.A."/>
        </authorList>
    </citation>
    <scope>NUCLEOTIDE SEQUENCE [LARGE SCALE GENOMIC DNA]</scope>
    <source>
        <strain evidence="2 3">025E</strain>
    </source>
</reference>
<gene>
    <name evidence="2" type="ORF">Tco025E_05992</name>
</gene>
<feature type="compositionally biased region" description="Basic and acidic residues" evidence="1">
    <location>
        <begin position="87"/>
        <end position="97"/>
    </location>
</feature>
<evidence type="ECO:0000313" key="3">
    <source>
        <dbReference type="Proteomes" id="UP000284403"/>
    </source>
</evidence>
<comment type="caution">
    <text evidence="2">The sequence shown here is derived from an EMBL/GenBank/DDBJ whole genome shotgun (WGS) entry which is preliminary data.</text>
</comment>
<dbReference type="GeneID" id="40319603"/>
<keyword evidence="3" id="KW-1185">Reference proteome</keyword>
<feature type="region of interest" description="Disordered" evidence="1">
    <location>
        <begin position="1"/>
        <end position="117"/>
    </location>
</feature>
<organism evidence="2 3">
    <name type="scientific">Trypanosoma conorhini</name>
    <dbReference type="NCBI Taxonomy" id="83891"/>
    <lineage>
        <taxon>Eukaryota</taxon>
        <taxon>Discoba</taxon>
        <taxon>Euglenozoa</taxon>
        <taxon>Kinetoplastea</taxon>
        <taxon>Metakinetoplastina</taxon>
        <taxon>Trypanosomatida</taxon>
        <taxon>Trypanosomatidae</taxon>
        <taxon>Trypanosoma</taxon>
    </lineage>
</organism>
<name>A0A422P8C6_9TRYP</name>
<sequence length="187" mass="20712">MTGTAGAGQDEDDDCQFEYLAPSKAQAKKGAGGDARRSGKTVYEEERDARVRAIVRQQGLTLPPPSGQAREASPRATEADVEDEDAAAQRRDTEGRQGSKPALNPTEEAQRLKNQRYAIYRRNRYLNQNALKEVDPGTKRYMQIVYTPSNPAARQYPTMRRGGHTGPSTGGRQFTPRGQSGFKRPRD</sequence>
<dbReference type="AlphaFoldDB" id="A0A422P8C6"/>
<dbReference type="EMBL" id="MKKU01000384">
    <property type="protein sequence ID" value="RNF13961.1"/>
    <property type="molecule type" value="Genomic_DNA"/>
</dbReference>
<dbReference type="RefSeq" id="XP_029226990.1">
    <property type="nucleotide sequence ID" value="XM_029372881.1"/>
</dbReference>
<evidence type="ECO:0000313" key="2">
    <source>
        <dbReference type="EMBL" id="RNF13961.1"/>
    </source>
</evidence>
<dbReference type="OrthoDB" id="267409at2759"/>
<evidence type="ECO:0000256" key="1">
    <source>
        <dbReference type="SAM" id="MobiDB-lite"/>
    </source>
</evidence>
<dbReference type="Proteomes" id="UP000284403">
    <property type="component" value="Unassembled WGS sequence"/>
</dbReference>
<accession>A0A422P8C6</accession>
<proteinExistence type="predicted"/>
<feature type="compositionally biased region" description="Basic and acidic residues" evidence="1">
    <location>
        <begin position="34"/>
        <end position="51"/>
    </location>
</feature>
<protein>
    <submittedName>
        <fullName evidence="2">Uncharacterized protein</fullName>
    </submittedName>
</protein>
<feature type="region of interest" description="Disordered" evidence="1">
    <location>
        <begin position="147"/>
        <end position="187"/>
    </location>
</feature>